<dbReference type="InterPro" id="IPR002018">
    <property type="entry name" value="CarbesteraseB"/>
</dbReference>
<evidence type="ECO:0000256" key="3">
    <source>
        <dbReference type="ARBA" id="ARBA00022801"/>
    </source>
</evidence>
<evidence type="ECO:0000256" key="1">
    <source>
        <dbReference type="ARBA" id="ARBA00005964"/>
    </source>
</evidence>
<feature type="signal peptide" evidence="6">
    <location>
        <begin position="1"/>
        <end position="21"/>
    </location>
</feature>
<keyword evidence="2" id="KW-0719">Serine esterase</keyword>
<dbReference type="PROSITE" id="PS00122">
    <property type="entry name" value="CARBOXYLESTERASE_B_1"/>
    <property type="match status" value="1"/>
</dbReference>
<proteinExistence type="inferred from homology"/>
<dbReference type="AlphaFoldDB" id="A0A6J1WH11"/>
<keyword evidence="6" id="KW-0732">Signal</keyword>
<feature type="domain" description="Carboxylesterase type B" evidence="7">
    <location>
        <begin position="28"/>
        <end position="526"/>
    </location>
</feature>
<dbReference type="InterPro" id="IPR050309">
    <property type="entry name" value="Type-B_Carboxylest/Lipase"/>
</dbReference>
<keyword evidence="3 6" id="KW-0378">Hydrolase</keyword>
<keyword evidence="5" id="KW-0325">Glycoprotein</keyword>
<evidence type="ECO:0000256" key="4">
    <source>
        <dbReference type="ARBA" id="ARBA00023157"/>
    </source>
</evidence>
<protein>
    <recommendedName>
        <fullName evidence="6">Carboxylic ester hydrolase</fullName>
        <ecNumber evidence="6">3.1.1.-</ecNumber>
    </recommendedName>
</protein>
<dbReference type="KEGG" id="gmw:113510281"/>
<dbReference type="Proteomes" id="UP001652740">
    <property type="component" value="Unplaced"/>
</dbReference>
<dbReference type="InParanoid" id="A0A6J1WH11"/>
<dbReference type="InterPro" id="IPR019826">
    <property type="entry name" value="Carboxylesterase_B_AS"/>
</dbReference>
<gene>
    <name evidence="9" type="primary">LOC113510281</name>
</gene>
<organism evidence="8 9">
    <name type="scientific">Galleria mellonella</name>
    <name type="common">Greater wax moth</name>
    <dbReference type="NCBI Taxonomy" id="7137"/>
    <lineage>
        <taxon>Eukaryota</taxon>
        <taxon>Metazoa</taxon>
        <taxon>Ecdysozoa</taxon>
        <taxon>Arthropoda</taxon>
        <taxon>Hexapoda</taxon>
        <taxon>Insecta</taxon>
        <taxon>Pterygota</taxon>
        <taxon>Neoptera</taxon>
        <taxon>Endopterygota</taxon>
        <taxon>Lepidoptera</taxon>
        <taxon>Glossata</taxon>
        <taxon>Ditrysia</taxon>
        <taxon>Pyraloidea</taxon>
        <taxon>Pyralidae</taxon>
        <taxon>Galleriinae</taxon>
        <taxon>Galleria</taxon>
    </lineage>
</organism>
<evidence type="ECO:0000256" key="5">
    <source>
        <dbReference type="ARBA" id="ARBA00023180"/>
    </source>
</evidence>
<keyword evidence="4" id="KW-1015">Disulfide bond</keyword>
<dbReference type="Pfam" id="PF00135">
    <property type="entry name" value="COesterase"/>
    <property type="match status" value="1"/>
</dbReference>
<comment type="similarity">
    <text evidence="1 6">Belongs to the type-B carboxylesterase/lipase family.</text>
</comment>
<evidence type="ECO:0000259" key="7">
    <source>
        <dbReference type="Pfam" id="PF00135"/>
    </source>
</evidence>
<dbReference type="InterPro" id="IPR029058">
    <property type="entry name" value="AB_hydrolase_fold"/>
</dbReference>
<sequence>MYVTIKLLIVVLIFVLRYVRSNNLRIDPLVDSNAGLIKGLRASDGDYSMFLGIPYAKVNESNPFGVSIPQEKFDKVYEAYNDSLMLCPHSSEMGIVGNINCLYLNVYVPNSASSQNRLPVMIWVHGGAFMTGSGKKSAFGPKFLVKQNIILVTINYRLGPYGFMCLDIPEVPGNQGMKDQLLALRWVKNNIEAFGGDVNKITLFGESAGAISVDLHLLSVHDNLFNKVIMQSGTALAATVLETPDKMAPIKIAEFLGFKTESVLEALNFLTLTDSTLIIAASTNLNMIFKPCVETEFSNVEPFILKPWINENTRKVRGMPILLGFNNKERWFEYATKQSEYFDNLNVIHDKLVQTFAFNESKLTEMENIIHHFYMGDSKMSIELRDKIGDFDSDYTYIHPIQRSIRQYIENVPENIFYYMFSYSGKRNYNKVTLNVTEEGAFHADEIGYLFDLSFLPEDNPEDLVIVEQMTTMWANFAKYSDPTPATSELLPVKWTPLTKDKWYYLNIDSKLAMGSRPLNERMAFWDLFYETNKKEQKGYEENL</sequence>
<evidence type="ECO:0000313" key="9">
    <source>
        <dbReference type="RefSeq" id="XP_026749534.1"/>
    </source>
</evidence>
<evidence type="ECO:0000256" key="6">
    <source>
        <dbReference type="RuleBase" id="RU361235"/>
    </source>
</evidence>
<keyword evidence="8" id="KW-1185">Reference proteome</keyword>
<evidence type="ECO:0000256" key="2">
    <source>
        <dbReference type="ARBA" id="ARBA00022487"/>
    </source>
</evidence>
<reference evidence="9" key="1">
    <citation type="submission" date="2025-08" db="UniProtKB">
        <authorList>
            <consortium name="RefSeq"/>
        </authorList>
    </citation>
    <scope>IDENTIFICATION</scope>
    <source>
        <tissue evidence="9">Whole larvae</tissue>
    </source>
</reference>
<dbReference type="GO" id="GO:0052689">
    <property type="term" value="F:carboxylic ester hydrolase activity"/>
    <property type="evidence" value="ECO:0007669"/>
    <property type="project" value="UniProtKB-KW"/>
</dbReference>
<accession>A0A6J1WH11</accession>
<dbReference type="OrthoDB" id="19653at2759"/>
<dbReference type="SUPFAM" id="SSF53474">
    <property type="entry name" value="alpha/beta-Hydrolases"/>
    <property type="match status" value="1"/>
</dbReference>
<dbReference type="GeneID" id="113510281"/>
<feature type="chain" id="PRO_5027143562" description="Carboxylic ester hydrolase" evidence="6">
    <location>
        <begin position="22"/>
        <end position="544"/>
    </location>
</feature>
<name>A0A6J1WH11_GALME</name>
<dbReference type="Gene3D" id="3.40.50.1820">
    <property type="entry name" value="alpha/beta hydrolase"/>
    <property type="match status" value="1"/>
</dbReference>
<dbReference type="PANTHER" id="PTHR11559">
    <property type="entry name" value="CARBOXYLESTERASE"/>
    <property type="match status" value="1"/>
</dbReference>
<evidence type="ECO:0000313" key="8">
    <source>
        <dbReference type="Proteomes" id="UP001652740"/>
    </source>
</evidence>
<dbReference type="RefSeq" id="XP_026749534.1">
    <property type="nucleotide sequence ID" value="XM_026893733.3"/>
</dbReference>
<dbReference type="EC" id="3.1.1.-" evidence="6"/>